<accession>A0A0H1RAK0</accession>
<protein>
    <recommendedName>
        <fullName evidence="3">Response regulatory domain-containing protein</fullName>
    </recommendedName>
</protein>
<evidence type="ECO:0000313" key="4">
    <source>
        <dbReference type="EMBL" id="KLK91851.1"/>
    </source>
</evidence>
<feature type="domain" description="Response regulatory" evidence="3">
    <location>
        <begin position="21"/>
        <end position="135"/>
    </location>
</feature>
<evidence type="ECO:0000313" key="5">
    <source>
        <dbReference type="Proteomes" id="UP000035489"/>
    </source>
</evidence>
<dbReference type="InterPro" id="IPR011006">
    <property type="entry name" value="CheY-like_superfamily"/>
</dbReference>
<dbReference type="Proteomes" id="UP000035489">
    <property type="component" value="Unassembled WGS sequence"/>
</dbReference>
<proteinExistence type="predicted"/>
<dbReference type="OrthoDB" id="9782655at2"/>
<dbReference type="PANTHER" id="PTHR44591">
    <property type="entry name" value="STRESS RESPONSE REGULATOR PROTEIN 1"/>
    <property type="match status" value="1"/>
</dbReference>
<comment type="caution">
    <text evidence="4">The sequence shown here is derived from an EMBL/GenBank/DDBJ whole genome shotgun (WGS) entry which is preliminary data.</text>
</comment>
<evidence type="ECO:0000256" key="1">
    <source>
        <dbReference type="ARBA" id="ARBA00022553"/>
    </source>
</evidence>
<dbReference type="PATRIC" id="fig|1225564.3.peg.4699"/>
<dbReference type="InterPro" id="IPR050595">
    <property type="entry name" value="Bact_response_regulator"/>
</dbReference>
<dbReference type="InterPro" id="IPR001789">
    <property type="entry name" value="Sig_transdc_resp-reg_receiver"/>
</dbReference>
<dbReference type="PROSITE" id="PS50110">
    <property type="entry name" value="RESPONSE_REGULATORY"/>
    <property type="match status" value="1"/>
</dbReference>
<dbReference type="STRING" id="1225564.AA309_17840"/>
<dbReference type="AlphaFoldDB" id="A0A0H1RAK0"/>
<reference evidence="4 5" key="1">
    <citation type="submission" date="2015-05" db="EMBL/GenBank/DDBJ databases">
        <title>Draft genome sequence of Microvirga vignae strain BR3299, a novel nitrogen fixing bacteria isolated from Brazil semi-aired region.</title>
        <authorList>
            <person name="Zilli J.E."/>
            <person name="Passos S.R."/>
            <person name="Leite J."/>
            <person name="Baldani J.I."/>
            <person name="Xavier G.R."/>
            <person name="Rumjaneck N.G."/>
            <person name="Simoes-Araujo J.L."/>
        </authorList>
    </citation>
    <scope>NUCLEOTIDE SEQUENCE [LARGE SCALE GENOMIC DNA]</scope>
    <source>
        <strain evidence="4 5">BR3299</strain>
    </source>
</reference>
<dbReference type="EMBL" id="LCYG01000044">
    <property type="protein sequence ID" value="KLK91851.1"/>
    <property type="molecule type" value="Genomic_DNA"/>
</dbReference>
<gene>
    <name evidence="4" type="ORF">AA309_17840</name>
</gene>
<dbReference type="GO" id="GO:0000160">
    <property type="term" value="P:phosphorelay signal transduction system"/>
    <property type="evidence" value="ECO:0007669"/>
    <property type="project" value="InterPro"/>
</dbReference>
<keyword evidence="5" id="KW-1185">Reference proteome</keyword>
<feature type="modified residue" description="4-aspartylphosphate" evidence="2">
    <location>
        <position position="70"/>
    </location>
</feature>
<dbReference type="SUPFAM" id="SSF52172">
    <property type="entry name" value="CheY-like"/>
    <property type="match status" value="1"/>
</dbReference>
<sequence>MVLDLLFLARRRTSRVQKSPIIAIIDDDESVRAAIKGLLRAIGYTVYTFASAEDYLGSPRVNDTSCLITDVQMPSMNGFELQRHLVGKGQRTPIIFITAFPEEPIRARALDIGAICFLSKPFDPQVLINCLDRALREA</sequence>
<dbReference type="Pfam" id="PF00072">
    <property type="entry name" value="Response_reg"/>
    <property type="match status" value="1"/>
</dbReference>
<dbReference type="SMART" id="SM00448">
    <property type="entry name" value="REC"/>
    <property type="match status" value="1"/>
</dbReference>
<organism evidence="4 5">
    <name type="scientific">Microvirga vignae</name>
    <dbReference type="NCBI Taxonomy" id="1225564"/>
    <lineage>
        <taxon>Bacteria</taxon>
        <taxon>Pseudomonadati</taxon>
        <taxon>Pseudomonadota</taxon>
        <taxon>Alphaproteobacteria</taxon>
        <taxon>Hyphomicrobiales</taxon>
        <taxon>Methylobacteriaceae</taxon>
        <taxon>Microvirga</taxon>
    </lineage>
</organism>
<dbReference type="Gene3D" id="3.40.50.2300">
    <property type="match status" value="1"/>
</dbReference>
<keyword evidence="1 2" id="KW-0597">Phosphoprotein</keyword>
<evidence type="ECO:0000259" key="3">
    <source>
        <dbReference type="PROSITE" id="PS50110"/>
    </source>
</evidence>
<dbReference type="PANTHER" id="PTHR44591:SF25">
    <property type="entry name" value="CHEMOTAXIS TWO-COMPONENT RESPONSE REGULATOR"/>
    <property type="match status" value="1"/>
</dbReference>
<name>A0A0H1RAK0_9HYPH</name>
<evidence type="ECO:0000256" key="2">
    <source>
        <dbReference type="PROSITE-ProRule" id="PRU00169"/>
    </source>
</evidence>